<evidence type="ECO:0000256" key="1">
    <source>
        <dbReference type="SAM" id="Phobius"/>
    </source>
</evidence>
<dbReference type="OrthoDB" id="9823332at2"/>
<proteinExistence type="predicted"/>
<dbReference type="HOGENOM" id="CLU_1420078_0_0_14"/>
<feature type="transmembrane region" description="Helical" evidence="1">
    <location>
        <begin position="94"/>
        <end position="120"/>
    </location>
</feature>
<dbReference type="EMBL" id="FR773153">
    <property type="protein sequence ID" value="CBY93317.1"/>
    <property type="molecule type" value="Genomic_DNA"/>
</dbReference>
<dbReference type="Proteomes" id="UP000008637">
    <property type="component" value="Chromosome"/>
</dbReference>
<accession>E8ZJJ6</accession>
<dbReference type="KEGG" id="mha:HF1_13090"/>
<organism evidence="2 3">
    <name type="scientific">Mycoplasma haemofelis (strain Langford 1)</name>
    <name type="common">Haemobartonella felis</name>
    <dbReference type="NCBI Taxonomy" id="941640"/>
    <lineage>
        <taxon>Bacteria</taxon>
        <taxon>Bacillati</taxon>
        <taxon>Mycoplasmatota</taxon>
        <taxon>Mollicutes</taxon>
        <taxon>Mycoplasmataceae</taxon>
        <taxon>Mycoplasma</taxon>
    </lineage>
</organism>
<evidence type="ECO:0000313" key="3">
    <source>
        <dbReference type="Proteomes" id="UP000008637"/>
    </source>
</evidence>
<feature type="transmembrane region" description="Helical" evidence="1">
    <location>
        <begin position="127"/>
        <end position="150"/>
    </location>
</feature>
<keyword evidence="1" id="KW-1133">Transmembrane helix</keyword>
<protein>
    <submittedName>
        <fullName evidence="2">Uncharacterized protein</fullName>
    </submittedName>
</protein>
<evidence type="ECO:0000313" key="2">
    <source>
        <dbReference type="EMBL" id="CBY93317.1"/>
    </source>
</evidence>
<keyword evidence="1" id="KW-0472">Membrane</keyword>
<keyword evidence="1" id="KW-0812">Transmembrane</keyword>
<reference evidence="2 3" key="1">
    <citation type="journal article" date="2011" name="J. Bacteriol.">
        <title>Complete genome sequence of Mycoplasma haemofelis, a hemotropic mycoplasma.</title>
        <authorList>
            <person name="Barker E.N."/>
            <person name="Helps C.R."/>
            <person name="Peters I.R."/>
            <person name="Darby A.C."/>
            <person name="Radford A.D."/>
            <person name="Tasker S."/>
        </authorList>
    </citation>
    <scope>NUCLEOTIDE SEQUENCE [LARGE SCALE GENOMIC DNA]</scope>
    <source>
        <strain evidence="2 3">Langford 1</strain>
    </source>
</reference>
<sequence>MWNSYGVSKRGLKCAALLDIFGSSCWALLIFISYFYHHIYLLSGKPYAALNNNPQDNNATFVYSSTLIREKGYSALFNLQLADLFLFKITLWNVVLPLFILAVICFILKFLLAASTLVFFVKKRKFVLIKAALFVMFVPMLGGVVGLNIYNSKVGAYSFKSLSFPELIKIKAKTFRSACLNPAVEVIEDGE</sequence>
<keyword evidence="3" id="KW-1185">Reference proteome</keyword>
<name>E8ZJJ6_MYCHL</name>
<feature type="transmembrane region" description="Helical" evidence="1">
    <location>
        <begin position="12"/>
        <end position="36"/>
    </location>
</feature>
<dbReference type="AlphaFoldDB" id="E8ZJJ6"/>
<gene>
    <name evidence="2" type="ORF">HF1_13090</name>
</gene>